<dbReference type="EMBL" id="JAHXZI010000031">
    <property type="protein sequence ID" value="MBW6439783.1"/>
    <property type="molecule type" value="Genomic_DNA"/>
</dbReference>
<proteinExistence type="predicted"/>
<keyword evidence="2" id="KW-1185">Reference proteome</keyword>
<comment type="caution">
    <text evidence="1">The sequence shown here is derived from an EMBL/GenBank/DDBJ whole genome shotgun (WGS) entry which is preliminary data.</text>
</comment>
<dbReference type="RefSeq" id="WP_220148915.1">
    <property type="nucleotide sequence ID" value="NZ_JAHXZI010000031.1"/>
</dbReference>
<dbReference type="SUPFAM" id="SSF52096">
    <property type="entry name" value="ClpP/crotonase"/>
    <property type="match status" value="1"/>
</dbReference>
<evidence type="ECO:0008006" key="3">
    <source>
        <dbReference type="Google" id="ProtNLM"/>
    </source>
</evidence>
<dbReference type="Pfam" id="PF00378">
    <property type="entry name" value="ECH_1"/>
    <property type="match status" value="1"/>
</dbReference>
<reference evidence="1 2" key="1">
    <citation type="journal article" date="2013" name="Antonie Van Leeuwenhoek">
        <title>Actinoplanes hulinensis sp. nov., a novel actinomycete isolated from soybean root (Glycine max (L.) Merr).</title>
        <authorList>
            <person name="Shen Y."/>
            <person name="Liu C."/>
            <person name="Wang X."/>
            <person name="Zhao J."/>
            <person name="Jia F."/>
            <person name="Zhang Y."/>
            <person name="Wang L."/>
            <person name="Yang D."/>
            <person name="Xiang W."/>
        </authorList>
    </citation>
    <scope>NUCLEOTIDE SEQUENCE [LARGE SCALE GENOMIC DNA]</scope>
    <source>
        <strain evidence="1 2">NEAU-M9</strain>
    </source>
</reference>
<sequence>MTSSLVHSSVAGGVVTVTLDSPHNRNALSRQLMAEFSSRLAAAEQDPDVRAVLVRSSGRVVLRGCRSRRGAPGSEQ</sequence>
<dbReference type="Gene3D" id="3.90.226.10">
    <property type="entry name" value="2-enoyl-CoA Hydratase, Chain A, domain 1"/>
    <property type="match status" value="1"/>
</dbReference>
<dbReference type="InterPro" id="IPR029045">
    <property type="entry name" value="ClpP/crotonase-like_dom_sf"/>
</dbReference>
<dbReference type="Proteomes" id="UP001519863">
    <property type="component" value="Unassembled WGS sequence"/>
</dbReference>
<gene>
    <name evidence="1" type="ORF">KZ829_39260</name>
</gene>
<evidence type="ECO:0000313" key="1">
    <source>
        <dbReference type="EMBL" id="MBW6439783.1"/>
    </source>
</evidence>
<protein>
    <recommendedName>
        <fullName evidence="3">Enoyl-CoA hydratase</fullName>
    </recommendedName>
</protein>
<name>A0ABS7BFW5_9ACTN</name>
<dbReference type="InterPro" id="IPR001753">
    <property type="entry name" value="Enoyl-CoA_hydra/iso"/>
</dbReference>
<accession>A0ABS7BFW5</accession>
<evidence type="ECO:0000313" key="2">
    <source>
        <dbReference type="Proteomes" id="UP001519863"/>
    </source>
</evidence>
<organism evidence="1 2">
    <name type="scientific">Actinoplanes hulinensis</name>
    <dbReference type="NCBI Taxonomy" id="1144547"/>
    <lineage>
        <taxon>Bacteria</taxon>
        <taxon>Bacillati</taxon>
        <taxon>Actinomycetota</taxon>
        <taxon>Actinomycetes</taxon>
        <taxon>Micromonosporales</taxon>
        <taxon>Micromonosporaceae</taxon>
        <taxon>Actinoplanes</taxon>
    </lineage>
</organism>